<evidence type="ECO:0000256" key="1">
    <source>
        <dbReference type="SAM" id="MobiDB-lite"/>
    </source>
</evidence>
<dbReference type="AlphaFoldDB" id="A0A5D2J389"/>
<dbReference type="InterPro" id="IPR026797">
    <property type="entry name" value="HAUS_6"/>
</dbReference>
<reference evidence="3 4" key="1">
    <citation type="submission" date="2019-07" db="EMBL/GenBank/DDBJ databases">
        <title>WGS assembly of Gossypium tomentosum.</title>
        <authorList>
            <person name="Chen Z.J."/>
            <person name="Sreedasyam A."/>
            <person name="Ando A."/>
            <person name="Song Q."/>
            <person name="De L."/>
            <person name="Hulse-Kemp A."/>
            <person name="Ding M."/>
            <person name="Ye W."/>
            <person name="Kirkbride R."/>
            <person name="Jenkins J."/>
            <person name="Plott C."/>
            <person name="Lovell J."/>
            <person name="Lin Y.-M."/>
            <person name="Vaughn R."/>
            <person name="Liu B."/>
            <person name="Li W."/>
            <person name="Simpson S."/>
            <person name="Scheffler B."/>
            <person name="Saski C."/>
            <person name="Grover C."/>
            <person name="Hu G."/>
            <person name="Conover J."/>
            <person name="Carlson J."/>
            <person name="Shu S."/>
            <person name="Boston L."/>
            <person name="Williams M."/>
            <person name="Peterson D."/>
            <person name="Mcgee K."/>
            <person name="Jones D."/>
            <person name="Wendel J."/>
            <person name="Stelly D."/>
            <person name="Grimwood J."/>
            <person name="Schmutz J."/>
        </authorList>
    </citation>
    <scope>NUCLEOTIDE SEQUENCE [LARGE SCALE GENOMIC DNA]</scope>
    <source>
        <strain evidence="3">7179.01</strain>
    </source>
</reference>
<dbReference type="Pfam" id="PF14661">
    <property type="entry name" value="HAUS6_N"/>
    <property type="match status" value="1"/>
</dbReference>
<dbReference type="GO" id="GO:0051225">
    <property type="term" value="P:spindle assembly"/>
    <property type="evidence" value="ECO:0007669"/>
    <property type="project" value="InterPro"/>
</dbReference>
<organism evidence="3 4">
    <name type="scientific">Gossypium tomentosum</name>
    <name type="common">Hawaiian cotton</name>
    <name type="synonym">Gossypium sandvicense</name>
    <dbReference type="NCBI Taxonomy" id="34277"/>
    <lineage>
        <taxon>Eukaryota</taxon>
        <taxon>Viridiplantae</taxon>
        <taxon>Streptophyta</taxon>
        <taxon>Embryophyta</taxon>
        <taxon>Tracheophyta</taxon>
        <taxon>Spermatophyta</taxon>
        <taxon>Magnoliopsida</taxon>
        <taxon>eudicotyledons</taxon>
        <taxon>Gunneridae</taxon>
        <taxon>Pentapetalae</taxon>
        <taxon>rosids</taxon>
        <taxon>malvids</taxon>
        <taxon>Malvales</taxon>
        <taxon>Malvaceae</taxon>
        <taxon>Malvoideae</taxon>
        <taxon>Gossypium</taxon>
    </lineage>
</organism>
<feature type="compositionally biased region" description="Basic and acidic residues" evidence="1">
    <location>
        <begin position="585"/>
        <end position="599"/>
    </location>
</feature>
<sequence length="733" mass="80719">MTMDREKEREIELESAMYTNCLLLGLDPPIIGLGASNVTPRVGLFRHSNPKLGEQLLYFILSSLRGPAQSARDFDRVWPIFDSAQSRDFRKVVQGIISELEAQGALPRSNSRVSSLATCCGPRFVELLWQLSLHALREVYRRNFAADVATNPLPVPLTDVAFSHAATLLPITKARIALERKRFLKNAETTVQRQAMWSNLAHEMTAEFRGLCAEEAYLQQELEKLHDLRNKVKLEGELWDDLVSTSSQNSHLVSKATCLWESILSRKSQHEVLASGPIEDLIAHREHRYRISGSSLLAAMDQSSQAPYSDVLSVQSGDLANKDQNGGCNTQVNEETFSQVDDRSGRVNQTVDVAEIIRRWTHALQRIHKHSLLLAKANDGEGPDILRSAQDGSTSGHADSLATTLAEHQQHLASFQVLINQLKEVAPAIQKSISNCTGKVNGISSNLPSMAKHHGQATSPIQAQSSGRTLVFSWIMQESSSDDVGDITPKMSKVQLDKISPSSPALKLPQLFSLSPNSLVKGGNMQKQHTLAPQTNQIGTLSESSSLDQPLANNGLDNPPQDTDDSFVQNLKRSVRQAALSVPSHDSESSRDSQSDESSEHFFVPVSSFNFYHGGPENKVGSIRSKKLFSTQKDNSLLDSRASDGRIRSNYDDVSHMLNKLDSLNDYDPVNVFLSAAASSSSASDGQRSFFDLEEAQDQVFSPSFLMDASLLSDSYEDLLAPLSETDTALMEH</sequence>
<protein>
    <recommendedName>
        <fullName evidence="2">HAUS augmin-like complex subunit 6 N-terminal domain-containing protein</fullName>
    </recommendedName>
</protein>
<dbReference type="GO" id="GO:1990498">
    <property type="term" value="C:mitotic spindle microtubule"/>
    <property type="evidence" value="ECO:0007669"/>
    <property type="project" value="TreeGrafter"/>
</dbReference>
<evidence type="ECO:0000259" key="2">
    <source>
        <dbReference type="Pfam" id="PF14661"/>
    </source>
</evidence>
<dbReference type="PANTHER" id="PTHR16151">
    <property type="entry name" value="HAUS AUGMIN-LIKE COMPLEX SUBUNIT 6"/>
    <property type="match status" value="1"/>
</dbReference>
<dbReference type="Proteomes" id="UP000322667">
    <property type="component" value="Chromosome D10"/>
</dbReference>
<dbReference type="PANTHER" id="PTHR16151:SF2">
    <property type="entry name" value="HAUS AUGMIN-LIKE COMPLEX SUBUNIT 6"/>
    <property type="match status" value="1"/>
</dbReference>
<feature type="compositionally biased region" description="Polar residues" evidence="1">
    <location>
        <begin position="544"/>
        <end position="556"/>
    </location>
</feature>
<feature type="region of interest" description="Disordered" evidence="1">
    <location>
        <begin position="544"/>
        <end position="599"/>
    </location>
</feature>
<dbReference type="GO" id="GO:0008017">
    <property type="term" value="F:microtubule binding"/>
    <property type="evidence" value="ECO:0007669"/>
    <property type="project" value="TreeGrafter"/>
</dbReference>
<evidence type="ECO:0000313" key="3">
    <source>
        <dbReference type="EMBL" id="TYH48905.1"/>
    </source>
</evidence>
<gene>
    <name evidence="3" type="ORF">ES332_D10G099600v1</name>
</gene>
<name>A0A5D2J389_GOSTO</name>
<feature type="domain" description="HAUS augmin-like complex subunit 6 N-terminal" evidence="2">
    <location>
        <begin position="17"/>
        <end position="261"/>
    </location>
</feature>
<keyword evidence="4" id="KW-1185">Reference proteome</keyword>
<dbReference type="GO" id="GO:0070652">
    <property type="term" value="C:HAUS complex"/>
    <property type="evidence" value="ECO:0007669"/>
    <property type="project" value="InterPro"/>
</dbReference>
<dbReference type="InterPro" id="IPR028163">
    <property type="entry name" value="HAUS_6_N"/>
</dbReference>
<evidence type="ECO:0000313" key="4">
    <source>
        <dbReference type="Proteomes" id="UP000322667"/>
    </source>
</evidence>
<proteinExistence type="predicted"/>
<dbReference type="EMBL" id="CM017632">
    <property type="protein sequence ID" value="TYH48905.1"/>
    <property type="molecule type" value="Genomic_DNA"/>
</dbReference>
<accession>A0A5D2J389</accession>